<dbReference type="InterPro" id="IPR022222">
    <property type="entry name" value="DUF3747"/>
</dbReference>
<sequence length="128" mass="14436">MKISQWLQVTLLTTVSLFTVGAFNPSNANTFDSTEVNDDNFVTVAAPFGSNQYQLLIIEQISNRRACWRENHSNPVIVEPLLLNFDFTGICRRSLDSNGYSIRMNGQDLGLDYILRLIEHDGELLLLG</sequence>
<organism evidence="2">
    <name type="scientific">Symploca sp. SIO1C4</name>
    <dbReference type="NCBI Taxonomy" id="2607765"/>
    <lineage>
        <taxon>Bacteria</taxon>
        <taxon>Bacillati</taxon>
        <taxon>Cyanobacteriota</taxon>
        <taxon>Cyanophyceae</taxon>
        <taxon>Coleofasciculales</taxon>
        <taxon>Coleofasciculaceae</taxon>
        <taxon>Symploca</taxon>
    </lineage>
</organism>
<keyword evidence="1" id="KW-0732">Signal</keyword>
<feature type="non-terminal residue" evidence="2">
    <location>
        <position position="128"/>
    </location>
</feature>
<reference evidence="2" key="1">
    <citation type="submission" date="2019-11" db="EMBL/GenBank/DDBJ databases">
        <title>Genomic insights into an expanded diversity of filamentous marine cyanobacteria reveals the extraordinary biosynthetic potential of Moorea and Okeania.</title>
        <authorList>
            <person name="Ferreira Leao T."/>
            <person name="Wang M."/>
            <person name="Moss N."/>
            <person name="Da Silva R."/>
            <person name="Sanders J."/>
            <person name="Nurk S."/>
            <person name="Gurevich A."/>
            <person name="Humphrey G."/>
            <person name="Reher R."/>
            <person name="Zhu Q."/>
            <person name="Belda-Ferre P."/>
            <person name="Glukhov E."/>
            <person name="Rex R."/>
            <person name="Dorrestein P.C."/>
            <person name="Knight R."/>
            <person name="Pevzner P."/>
            <person name="Gerwick W.H."/>
            <person name="Gerwick L."/>
        </authorList>
    </citation>
    <scope>NUCLEOTIDE SEQUENCE</scope>
    <source>
        <strain evidence="2">SIO1C4</strain>
    </source>
</reference>
<dbReference type="EMBL" id="JAAHFQ010000653">
    <property type="protein sequence ID" value="NER30840.1"/>
    <property type="molecule type" value="Genomic_DNA"/>
</dbReference>
<comment type="caution">
    <text evidence="2">The sequence shown here is derived from an EMBL/GenBank/DDBJ whole genome shotgun (WGS) entry which is preliminary data.</text>
</comment>
<feature type="signal peptide" evidence="1">
    <location>
        <begin position="1"/>
        <end position="28"/>
    </location>
</feature>
<dbReference type="AlphaFoldDB" id="A0A6B3NGQ5"/>
<accession>A0A6B3NGQ5</accession>
<name>A0A6B3NGQ5_9CYAN</name>
<feature type="chain" id="PRO_5025479760" evidence="1">
    <location>
        <begin position="29"/>
        <end position="128"/>
    </location>
</feature>
<gene>
    <name evidence="2" type="ORF">F6J89_25280</name>
</gene>
<evidence type="ECO:0000256" key="1">
    <source>
        <dbReference type="SAM" id="SignalP"/>
    </source>
</evidence>
<proteinExistence type="predicted"/>
<protein>
    <submittedName>
        <fullName evidence="2">DUF3747 domain-containing protein</fullName>
    </submittedName>
</protein>
<evidence type="ECO:0000313" key="2">
    <source>
        <dbReference type="EMBL" id="NER30840.1"/>
    </source>
</evidence>
<dbReference type="Pfam" id="PF12565">
    <property type="entry name" value="DUF3747"/>
    <property type="match status" value="1"/>
</dbReference>